<evidence type="ECO:0000256" key="5">
    <source>
        <dbReference type="SAM" id="SignalP"/>
    </source>
</evidence>
<dbReference type="Gene3D" id="3.40.50.720">
    <property type="entry name" value="NAD(P)-binding Rossmann-like Domain"/>
    <property type="match status" value="1"/>
</dbReference>
<sequence>MSYWSTLCAWLSWRISTILHSGWTGIFWVQPHWGVDDIPGQTGKVALITGGNSGTGYATALALYNAGATVYIACRDLTRAQEAADDIVKGGDRGIWGVRYPKQGGQRSEKEKDVVTQLPIEELPGAGLNGLWRAKHIRGAQFEKDNGQRTKGRIEIIQLDLADLASVDKCADEFLSKEKHIDLLYCNAGVMATNEGLYTKQGYTLQFGTNVLGHHRLITRLLPTLLQNGPQEPARVIITSSAGHGFAPPNGLDIPSLTRSPEDPPLPASSSSIIKASRGKDELEKWAAYGQSKWGDIALARWLEDTYGKQGRLISVAIHPGLIASNLANHLPGVGFLLKLTAYAPWIWNVITRSPATGALNQLYAGTIPLPFAWYLNGQYVVPFGVVGEMRPDLWDIKNVHQVWDWCVEQGKKFN</sequence>
<keyword evidence="7" id="KW-1185">Reference proteome</keyword>
<keyword evidence="2" id="KW-0521">NADP</keyword>
<dbReference type="InterPro" id="IPR002347">
    <property type="entry name" value="SDR_fam"/>
</dbReference>
<proteinExistence type="inferred from homology"/>
<feature type="signal peptide" evidence="5">
    <location>
        <begin position="1"/>
        <end position="20"/>
    </location>
</feature>
<dbReference type="Pfam" id="PF00106">
    <property type="entry name" value="adh_short"/>
    <property type="match status" value="1"/>
</dbReference>
<evidence type="ECO:0000256" key="1">
    <source>
        <dbReference type="ARBA" id="ARBA00006484"/>
    </source>
</evidence>
<dbReference type="AlphaFoldDB" id="A0A5D3B9J6"/>
<protein>
    <recommendedName>
        <fullName evidence="8">Ketoreductase (KR) domain-containing protein</fullName>
    </recommendedName>
</protein>
<dbReference type="GO" id="GO:0016491">
    <property type="term" value="F:oxidoreductase activity"/>
    <property type="evidence" value="ECO:0007669"/>
    <property type="project" value="UniProtKB-KW"/>
</dbReference>
<evidence type="ECO:0008006" key="8">
    <source>
        <dbReference type="Google" id="ProtNLM"/>
    </source>
</evidence>
<feature type="region of interest" description="Disordered" evidence="4">
    <location>
        <begin position="251"/>
        <end position="271"/>
    </location>
</feature>
<name>A0A5D3B9J6_9TREE</name>
<comment type="caution">
    <text evidence="6">The sequence shown here is derived from an EMBL/GenBank/DDBJ whole genome shotgun (WGS) entry which is preliminary data.</text>
</comment>
<gene>
    <name evidence="6" type="ORF">B9479_000025</name>
</gene>
<keyword evidence="5" id="KW-0732">Signal</keyword>
<evidence type="ECO:0000256" key="4">
    <source>
        <dbReference type="SAM" id="MobiDB-lite"/>
    </source>
</evidence>
<feature type="chain" id="PRO_5022886972" description="Ketoreductase (KR) domain-containing protein" evidence="5">
    <location>
        <begin position="21"/>
        <end position="415"/>
    </location>
</feature>
<organism evidence="6 7">
    <name type="scientific">Cryptococcus floricola</name>
    <dbReference type="NCBI Taxonomy" id="2591691"/>
    <lineage>
        <taxon>Eukaryota</taxon>
        <taxon>Fungi</taxon>
        <taxon>Dikarya</taxon>
        <taxon>Basidiomycota</taxon>
        <taxon>Agaricomycotina</taxon>
        <taxon>Tremellomycetes</taxon>
        <taxon>Tremellales</taxon>
        <taxon>Cryptococcaceae</taxon>
        <taxon>Cryptococcus</taxon>
    </lineage>
</organism>
<evidence type="ECO:0000313" key="6">
    <source>
        <dbReference type="EMBL" id="TYJ59036.1"/>
    </source>
</evidence>
<evidence type="ECO:0000256" key="2">
    <source>
        <dbReference type="ARBA" id="ARBA00022857"/>
    </source>
</evidence>
<dbReference type="PANTHER" id="PTHR24320:SF282">
    <property type="entry name" value="WW DOMAIN-CONTAINING OXIDOREDUCTASE"/>
    <property type="match status" value="1"/>
</dbReference>
<evidence type="ECO:0000313" key="7">
    <source>
        <dbReference type="Proteomes" id="UP000322245"/>
    </source>
</evidence>
<dbReference type="Proteomes" id="UP000322245">
    <property type="component" value="Unassembled WGS sequence"/>
</dbReference>
<keyword evidence="3" id="KW-0560">Oxidoreductase</keyword>
<dbReference type="InterPro" id="IPR036291">
    <property type="entry name" value="NAD(P)-bd_dom_sf"/>
</dbReference>
<reference evidence="6 7" key="1">
    <citation type="submission" date="2017-05" db="EMBL/GenBank/DDBJ databases">
        <title>The Genome Sequence of Tsuchiyaea wingfieldii DSM 27421.</title>
        <authorList>
            <person name="Cuomo C."/>
            <person name="Passer A."/>
            <person name="Billmyre B."/>
            <person name="Heitman J."/>
        </authorList>
    </citation>
    <scope>NUCLEOTIDE SEQUENCE [LARGE SCALE GENOMIC DNA]</scope>
    <source>
        <strain evidence="6 7">DSM 27421</strain>
    </source>
</reference>
<evidence type="ECO:0000256" key="3">
    <source>
        <dbReference type="ARBA" id="ARBA00023002"/>
    </source>
</evidence>
<dbReference type="SUPFAM" id="SSF51735">
    <property type="entry name" value="NAD(P)-binding Rossmann-fold domains"/>
    <property type="match status" value="1"/>
</dbReference>
<dbReference type="PANTHER" id="PTHR24320">
    <property type="entry name" value="RETINOL DEHYDROGENASE"/>
    <property type="match status" value="1"/>
</dbReference>
<accession>A0A5D3B9J6</accession>
<dbReference type="EMBL" id="NIDF01000001">
    <property type="protein sequence ID" value="TYJ59036.1"/>
    <property type="molecule type" value="Genomic_DNA"/>
</dbReference>
<comment type="similarity">
    <text evidence="1">Belongs to the short-chain dehydrogenases/reductases (SDR) family.</text>
</comment>